<sequence>MRDYRLDILGISETRWKDFGEEQIEDHTLLYSGQASKHEHGVGILLSKKASGSLLEWKPVSERIITARFRSRVRNVTIVQCYAPTNAADLDVKEVFYNQLTSTLRGIRKGDIVICMGDYNAQIGSSNHGIESWVGKHALGNRSENGNMLVDLCCEQDLVIGGSVFPHKNCHKVSWVSPDRRTENQIDHVMISRKWRHSLLDVRNRRGADVNSDHHLVVAKISLKIAKVQRKSTTLSRRFDVSKLRNQERKHEFSVKLHNQYHSQRTQGGNVEEEWKAVKDTFLACCGDLLGHRNKDCKDHISADTWDKILYRKTIKDKLNCAKDQSTKETLAYQYFICESDVKRSARRDQRVRAAEIAGRAEHAANTVKPPSKAEIAKAIRALKNGKAPGNDDIPVEALKANAEVVADILCPLVKAIWEAEQVPEDWKEGILIKLPKKGDLSQCSNWRGITLLPMVSKVLCKILLHRMTGAVDCTLRGQQGGFRAGRYCIDQINVLRMILEQCNEMRSELFTLFVDFEKAFDRVKWTSIWHALKRRGIPVKIIKIIQNLYMGSSCRVMHKGQLSDRVPVTAGVKQGCLLSPLLFLIVLDDVMRKVTSQERRGLPWVDEGGLEDIDFADDLCLFATSRERMQSKTNDLSEYAAREGLRINCEKTKDMRLNTSDAVPIYINGGAVEQVGQFAYLGSVVDPTGGTDSDVEARINKARAAYAQLKPVWTSTVITRRTKIRVFNSNVKSVLLYGCETWFVRKDITDRLQVFVNKCLRRILGIFWPRTISNARLWQMTDQKPVSREIMIRKWRWIGHTLRGSNDHLPKQGLRWQSTGRRRPGRPRTTWRRSVEKEAGSIGLGWKSWKKPRKIEPNGKLFYEPYVPRIVWGERKSEQQDKYGELCNNRLRNIDFPEALRDCCENMCSNRDHCKIIDNMYRDIITALTDASVATCEFNKRRRGGYVVGWNKYVAEAHREARLRFQVWVVAGKHRSGKLFEQMQNAKRIFKSKLKWCQDRQEQLKMDKIALAHNNKRFKDFWKGTRDLNMRPGLPVSVEGSAEHENIAELFKEHFIVKSLLEARPAPGVVEAGAARAERVTYFTAKEIRMVINKMQRGKSPGHDGLSIEHFRPGLSTESAILSLKHTVRYYTDRKTPVYACFLDLSKAFDRVDYELLWRKLGETGLPVEYVEVLRHWYNNQTNQVKWANALSSEYRLECGVRQGGITSPKLFNLYVNGLIEGLSSMHAGCYVGSTCINNVSYADDMVLLGPSVGAIEQLLATCETYARSHGLVYNPTKSEVMVFTAGKIKPYHVPPIWLSGSQLSVVNKVKYLGHIITSDLKDDLDIERERRALACLLCRLRQKGFVSTSPAAGALLIKSPCEQRPIWLSQVTIKLLDFEGKFTSAAPKRSTFFRLSKSKIKIEKSHIKIKADQIINNLAIFDDPMAEWLENLTTKLKVRAYHETPPYRFWHLAGRGRGTLASLARLMRCSPNTQTTRTILTVADCECGVMHVRVACALRAPFDAGQKTDQNCGNKARNREEYAKRSTLAFAPFAAIARDPRANEGKHREETCTYLRSNSMVCVKFPIRTGPAWEQLPKLSHLRGGLCPAVGHRGLWKQMETPLAELPEAGCVKLIGPPAAHPPYLFVCGTRNVPLLGTDPFSEWPGEDWKLHRRH</sequence>
<evidence type="ECO:0000313" key="1">
    <source>
        <dbReference type="EMBL" id="KAI8439007.1"/>
    </source>
</evidence>
<proteinExistence type="predicted"/>
<name>A0ACC0KS41_CHOFU</name>
<gene>
    <name evidence="1" type="ORF">MSG28_011306</name>
</gene>
<accession>A0ACC0KS41</accession>
<protein>
    <submittedName>
        <fullName evidence="1">Uncharacterized protein</fullName>
    </submittedName>
</protein>
<dbReference type="Proteomes" id="UP001064048">
    <property type="component" value="Chromosome 18"/>
</dbReference>
<reference evidence="1 2" key="1">
    <citation type="journal article" date="2022" name="Genome Biol. Evol.">
        <title>The Spruce Budworm Genome: Reconstructing the Evolutionary History of Antifreeze Proteins.</title>
        <authorList>
            <person name="Beliveau C."/>
            <person name="Gagne P."/>
            <person name="Picq S."/>
            <person name="Vernygora O."/>
            <person name="Keeling C.I."/>
            <person name="Pinkney K."/>
            <person name="Doucet D."/>
            <person name="Wen F."/>
            <person name="Johnston J.S."/>
            <person name="Maaroufi H."/>
            <person name="Boyle B."/>
            <person name="Laroche J."/>
            <person name="Dewar K."/>
            <person name="Juretic N."/>
            <person name="Blackburn G."/>
            <person name="Nisole A."/>
            <person name="Brunet B."/>
            <person name="Brandao M."/>
            <person name="Lumley L."/>
            <person name="Duan J."/>
            <person name="Quan G."/>
            <person name="Lucarotti C.J."/>
            <person name="Roe A.D."/>
            <person name="Sperling F.A.H."/>
            <person name="Levesque R.C."/>
            <person name="Cusson M."/>
        </authorList>
    </citation>
    <scope>NUCLEOTIDE SEQUENCE [LARGE SCALE GENOMIC DNA]</scope>
    <source>
        <strain evidence="1">Glfc:IPQL:Cfum</strain>
    </source>
</reference>
<keyword evidence="2" id="KW-1185">Reference proteome</keyword>
<organism evidence="1 2">
    <name type="scientific">Choristoneura fumiferana</name>
    <name type="common">Spruce budworm moth</name>
    <name type="synonym">Archips fumiferana</name>
    <dbReference type="NCBI Taxonomy" id="7141"/>
    <lineage>
        <taxon>Eukaryota</taxon>
        <taxon>Metazoa</taxon>
        <taxon>Ecdysozoa</taxon>
        <taxon>Arthropoda</taxon>
        <taxon>Hexapoda</taxon>
        <taxon>Insecta</taxon>
        <taxon>Pterygota</taxon>
        <taxon>Neoptera</taxon>
        <taxon>Endopterygota</taxon>
        <taxon>Lepidoptera</taxon>
        <taxon>Glossata</taxon>
        <taxon>Ditrysia</taxon>
        <taxon>Tortricoidea</taxon>
        <taxon>Tortricidae</taxon>
        <taxon>Tortricinae</taxon>
        <taxon>Choristoneura</taxon>
    </lineage>
</organism>
<dbReference type="EMBL" id="CM046118">
    <property type="protein sequence ID" value="KAI8439007.1"/>
    <property type="molecule type" value="Genomic_DNA"/>
</dbReference>
<evidence type="ECO:0000313" key="2">
    <source>
        <dbReference type="Proteomes" id="UP001064048"/>
    </source>
</evidence>
<comment type="caution">
    <text evidence="1">The sequence shown here is derived from an EMBL/GenBank/DDBJ whole genome shotgun (WGS) entry which is preliminary data.</text>
</comment>